<evidence type="ECO:0000313" key="3">
    <source>
        <dbReference type="Proteomes" id="UP000228533"/>
    </source>
</evidence>
<keyword evidence="1" id="KW-0472">Membrane</keyword>
<proteinExistence type="predicted"/>
<name>A0A2M6WTW2_9BACT</name>
<comment type="caution">
    <text evidence="2">The sequence shown here is derived from an EMBL/GenBank/DDBJ whole genome shotgun (WGS) entry which is preliminary data.</text>
</comment>
<sequence>MSDNPINKTLSNTIPTPPVLVEAVQTAPVDPAPSVVSIPKPNENINEVVSDTDKVKPIIQTTVGDQNKNQFVPSPAVEPQAPVLDDKPLASAPEKLSNGANFLNRKIKDDVSPYSQSKDEFAQAVGGSLLGSDTAKENIDIYVMPKEFQHNKISGGSTSGGLIVIIIAILLLGASWITIYLYFVNPDLLRQYIGAASSGESKAPVAVVNINDVAVTPPSSLETVTTTIATLPSELPKDVYLKYSQSLNNLDRWQDYINLLGTYGSDLMVQKAEAQKLSASTEEQGKLLQDLKNTPILLGTENFQEVINNDKAVLSIVLIDQSVTGTINLVLEKNAWKISEEQWFWPDPIVTGSINYAVADDRDIDGLTDYEETIFDTSKDNVDSDGDGYNDGTEVINLYNPTGKDQLTGSPRIKQYKREEYLLSVLVPSQWLVDFKPQGSVGVVSFTAEDNQRFLIDIMSNDKKLSADAYYLEVSGAKDIRPEQRRTGVDWSGVLSEDGLAAYVVGKDGKFTYHLSYDPAADSMLKYPHLFTVLVKSLVVK</sequence>
<dbReference type="EMBL" id="PFAM01000010">
    <property type="protein sequence ID" value="PIT96217.1"/>
    <property type="molecule type" value="Genomic_DNA"/>
</dbReference>
<evidence type="ECO:0000256" key="1">
    <source>
        <dbReference type="SAM" id="Phobius"/>
    </source>
</evidence>
<protein>
    <submittedName>
        <fullName evidence="2">Uncharacterized protein</fullName>
    </submittedName>
</protein>
<reference evidence="3" key="1">
    <citation type="submission" date="2017-09" db="EMBL/GenBank/DDBJ databases">
        <title>Depth-based differentiation of microbial function through sediment-hosted aquifers and enrichment of novel symbionts in the deep terrestrial subsurface.</title>
        <authorList>
            <person name="Probst A.J."/>
            <person name="Ladd B."/>
            <person name="Jarett J.K."/>
            <person name="Geller-Mcgrath D.E."/>
            <person name="Sieber C.M.K."/>
            <person name="Emerson J.B."/>
            <person name="Anantharaman K."/>
            <person name="Thomas B.C."/>
            <person name="Malmstrom R."/>
            <person name="Stieglmeier M."/>
            <person name="Klingl A."/>
            <person name="Woyke T."/>
            <person name="Ryan C.M."/>
            <person name="Banfield J.F."/>
        </authorList>
    </citation>
    <scope>NUCLEOTIDE SEQUENCE [LARGE SCALE GENOMIC DNA]</scope>
</reference>
<keyword evidence="1" id="KW-0812">Transmembrane</keyword>
<gene>
    <name evidence="2" type="ORF">COT94_01590</name>
</gene>
<organism evidence="2 3">
    <name type="scientific">Candidatus Falkowbacteria bacterium CG10_big_fil_rev_8_21_14_0_10_37_14</name>
    <dbReference type="NCBI Taxonomy" id="1974561"/>
    <lineage>
        <taxon>Bacteria</taxon>
        <taxon>Candidatus Falkowiibacteriota</taxon>
    </lineage>
</organism>
<dbReference type="AlphaFoldDB" id="A0A2M6WTW2"/>
<keyword evidence="1" id="KW-1133">Transmembrane helix</keyword>
<evidence type="ECO:0000313" key="2">
    <source>
        <dbReference type="EMBL" id="PIT96217.1"/>
    </source>
</evidence>
<accession>A0A2M6WTW2</accession>
<dbReference type="Proteomes" id="UP000228533">
    <property type="component" value="Unassembled WGS sequence"/>
</dbReference>
<feature type="transmembrane region" description="Helical" evidence="1">
    <location>
        <begin position="162"/>
        <end position="183"/>
    </location>
</feature>